<evidence type="ECO:0008006" key="3">
    <source>
        <dbReference type="Google" id="ProtNLM"/>
    </source>
</evidence>
<dbReference type="PATRIC" id="fig|451644.5.peg.2387"/>
<sequence>MSDIVRYRPGQIEAAVSTLSGNLNTIKQQTEDRINTGNQYVQTNQGQFIERFNELNQEYARVTEEVHQTINHIISAVTEAKASNAARDLRSASSIG</sequence>
<proteinExistence type="predicted"/>
<dbReference type="RefSeq" id="WP_048895713.1">
    <property type="nucleotide sequence ID" value="NZ_LFOD01000008.1"/>
</dbReference>
<evidence type="ECO:0000313" key="2">
    <source>
        <dbReference type="Proteomes" id="UP000037594"/>
    </source>
</evidence>
<reference evidence="1 2" key="1">
    <citation type="submission" date="2015-06" db="EMBL/GenBank/DDBJ databases">
        <title>Genome sequence of Mycobacterium conceptionense strain MLE.</title>
        <authorList>
            <person name="Greninger A.L."/>
            <person name="Cunningham G."/>
            <person name="Chiu C.Y."/>
            <person name="Miller S."/>
        </authorList>
    </citation>
    <scope>NUCLEOTIDE SEQUENCE [LARGE SCALE GENOMIC DNA]</scope>
    <source>
        <strain evidence="1 2">MLE</strain>
    </source>
</reference>
<comment type="caution">
    <text evidence="1">The sequence shown here is derived from an EMBL/GenBank/DDBJ whole genome shotgun (WGS) entry which is preliminary data.</text>
</comment>
<dbReference type="Proteomes" id="UP000037594">
    <property type="component" value="Unassembled WGS sequence"/>
</dbReference>
<dbReference type="InterPro" id="IPR036689">
    <property type="entry name" value="ESAT-6-like_sf"/>
</dbReference>
<organism evidence="1 2">
    <name type="scientific">Mycolicibacterium conceptionense</name>
    <dbReference type="NCBI Taxonomy" id="451644"/>
    <lineage>
        <taxon>Bacteria</taxon>
        <taxon>Bacillati</taxon>
        <taxon>Actinomycetota</taxon>
        <taxon>Actinomycetes</taxon>
        <taxon>Mycobacteriales</taxon>
        <taxon>Mycobacteriaceae</taxon>
        <taxon>Mycolicibacterium</taxon>
    </lineage>
</organism>
<protein>
    <recommendedName>
        <fullName evidence="3">ESAT-6-like protein</fullName>
    </recommendedName>
</protein>
<name>A0A0J8U9N8_9MYCO</name>
<accession>A0A0J8U9N8</accession>
<dbReference type="SUPFAM" id="SSF140453">
    <property type="entry name" value="EsxAB dimer-like"/>
    <property type="match status" value="1"/>
</dbReference>
<dbReference type="AlphaFoldDB" id="A0A0J8U9N8"/>
<dbReference type="EMBL" id="LFOD01000008">
    <property type="protein sequence ID" value="KMV18273.1"/>
    <property type="molecule type" value="Genomic_DNA"/>
</dbReference>
<evidence type="ECO:0000313" key="1">
    <source>
        <dbReference type="EMBL" id="KMV18273.1"/>
    </source>
</evidence>
<gene>
    <name evidence="1" type="ORF">ACT17_11580</name>
</gene>
<dbReference type="Gene3D" id="1.10.287.1060">
    <property type="entry name" value="ESAT-6-like"/>
    <property type="match status" value="1"/>
</dbReference>